<protein>
    <submittedName>
        <fullName evidence="2">Nucleoside-diphosphate-sugar epimerase</fullName>
    </submittedName>
</protein>
<reference evidence="3" key="1">
    <citation type="submission" date="2016-10" db="EMBL/GenBank/DDBJ databases">
        <authorList>
            <person name="Varghese N."/>
            <person name="Submissions S."/>
        </authorList>
    </citation>
    <scope>NUCLEOTIDE SEQUENCE [LARGE SCALE GENOMIC DNA]</scope>
    <source>
        <strain evidence="3">DSM 19315</strain>
    </source>
</reference>
<evidence type="ECO:0000259" key="1">
    <source>
        <dbReference type="Pfam" id="PF01370"/>
    </source>
</evidence>
<dbReference type="GO" id="GO:0005737">
    <property type="term" value="C:cytoplasm"/>
    <property type="evidence" value="ECO:0007669"/>
    <property type="project" value="TreeGrafter"/>
</dbReference>
<dbReference type="PANTHER" id="PTHR48079:SF6">
    <property type="entry name" value="NAD(P)-BINDING DOMAIN-CONTAINING PROTEIN-RELATED"/>
    <property type="match status" value="1"/>
</dbReference>
<dbReference type="InterPro" id="IPR036291">
    <property type="entry name" value="NAD(P)-bd_dom_sf"/>
</dbReference>
<organism evidence="2 3">
    <name type="scientific">Algoriphagus hitonicola</name>
    <dbReference type="NCBI Taxonomy" id="435880"/>
    <lineage>
        <taxon>Bacteria</taxon>
        <taxon>Pseudomonadati</taxon>
        <taxon>Bacteroidota</taxon>
        <taxon>Cytophagia</taxon>
        <taxon>Cytophagales</taxon>
        <taxon>Cyclobacteriaceae</taxon>
        <taxon>Algoriphagus</taxon>
    </lineage>
</organism>
<dbReference type="SUPFAM" id="SSF51735">
    <property type="entry name" value="NAD(P)-binding Rossmann-fold domains"/>
    <property type="match status" value="1"/>
</dbReference>
<dbReference type="EMBL" id="FOPC01000002">
    <property type="protein sequence ID" value="SFG28685.1"/>
    <property type="molecule type" value="Genomic_DNA"/>
</dbReference>
<evidence type="ECO:0000313" key="3">
    <source>
        <dbReference type="Proteomes" id="UP000199642"/>
    </source>
</evidence>
<keyword evidence="3" id="KW-1185">Reference proteome</keyword>
<name>A0A1I2QJA8_9BACT</name>
<dbReference type="AlphaFoldDB" id="A0A1I2QJA8"/>
<dbReference type="InterPro" id="IPR051783">
    <property type="entry name" value="NAD(P)-dependent_oxidoreduct"/>
</dbReference>
<dbReference type="InterPro" id="IPR001509">
    <property type="entry name" value="Epimerase_deHydtase"/>
</dbReference>
<sequence>MKVLITGITGLLGSYLAKEFSSLGEIHGLRRPNSNSTLLEKDLQVNWHEGELSDIESLESALEGMDLVIHSAGLVSFDPRDTDALLKVNVTGTTNLVNAMQNTGVKKLIHISSVSAIGRSADQFELDEDFKWVDSPLNTDYAISKYWGELEVWRGQQEGLNILIINPSIILGKISDDRSSTAIYHYVLEENKYFPIGDLNYIDVRDASTVIRLLYEKGLWGERFIVSAGSISYREFFQRMAETFGKKAPSIKASPMMLRFAVIFAGIMRKLGLSKNPLNKKTAMISSQKVSYSNAKVSQTLNYSFRSLEETFSWAK</sequence>
<feature type="domain" description="NAD-dependent epimerase/dehydratase" evidence="1">
    <location>
        <begin position="3"/>
        <end position="217"/>
    </location>
</feature>
<dbReference type="PANTHER" id="PTHR48079">
    <property type="entry name" value="PROTEIN YEEZ"/>
    <property type="match status" value="1"/>
</dbReference>
<gene>
    <name evidence="2" type="ORF">SAMN04487988_102322</name>
</gene>
<dbReference type="Pfam" id="PF01370">
    <property type="entry name" value="Epimerase"/>
    <property type="match status" value="1"/>
</dbReference>
<dbReference type="RefSeq" id="WP_092789199.1">
    <property type="nucleotide sequence ID" value="NZ_FOPC01000002.1"/>
</dbReference>
<dbReference type="Proteomes" id="UP000199642">
    <property type="component" value="Unassembled WGS sequence"/>
</dbReference>
<dbReference type="GO" id="GO:0004029">
    <property type="term" value="F:aldehyde dehydrogenase (NAD+) activity"/>
    <property type="evidence" value="ECO:0007669"/>
    <property type="project" value="TreeGrafter"/>
</dbReference>
<dbReference type="OrthoDB" id="596910at2"/>
<dbReference type="Gene3D" id="3.40.50.720">
    <property type="entry name" value="NAD(P)-binding Rossmann-like Domain"/>
    <property type="match status" value="1"/>
</dbReference>
<accession>A0A1I2QJA8</accession>
<proteinExistence type="predicted"/>
<dbReference type="STRING" id="435880.SAMN04487988_102322"/>
<evidence type="ECO:0000313" key="2">
    <source>
        <dbReference type="EMBL" id="SFG28685.1"/>
    </source>
</evidence>